<comment type="subcellular location">
    <subcellularLocation>
        <location evidence="9">Cytoplasm</location>
    </subcellularLocation>
</comment>
<evidence type="ECO:0000256" key="10">
    <source>
        <dbReference type="PROSITE-ProRule" id="PRU00182"/>
    </source>
</evidence>
<dbReference type="CDD" id="cd00165">
    <property type="entry name" value="S4"/>
    <property type="match status" value="1"/>
</dbReference>
<dbReference type="InterPro" id="IPR024088">
    <property type="entry name" value="Tyr-tRNA-ligase_bac-type"/>
</dbReference>
<dbReference type="EMBL" id="JAGGMQ010000002">
    <property type="protein sequence ID" value="MBP2171682.1"/>
    <property type="molecule type" value="Genomic_DNA"/>
</dbReference>
<feature type="short sequence motif" description="'HIGH' region" evidence="9">
    <location>
        <begin position="45"/>
        <end position="54"/>
    </location>
</feature>
<dbReference type="GO" id="GO:0004831">
    <property type="term" value="F:tyrosine-tRNA ligase activity"/>
    <property type="evidence" value="ECO:0007669"/>
    <property type="project" value="UniProtKB-EC"/>
</dbReference>
<keyword evidence="6 9" id="KW-0648">Protein biosynthesis</keyword>
<comment type="subunit">
    <text evidence="9">Homodimer.</text>
</comment>
<accession>A0ABS4PHP7</accession>
<dbReference type="Proteomes" id="UP001195624">
    <property type="component" value="Unassembled WGS sequence"/>
</dbReference>
<dbReference type="PROSITE" id="PS50889">
    <property type="entry name" value="S4"/>
    <property type="match status" value="1"/>
</dbReference>
<proteinExistence type="inferred from homology"/>
<dbReference type="InterPro" id="IPR002942">
    <property type="entry name" value="S4_RNA-bd"/>
</dbReference>
<comment type="caution">
    <text evidence="12">The sequence shown here is derived from an EMBL/GenBank/DDBJ whole genome shotgun (WGS) entry which is preliminary data.</text>
</comment>
<dbReference type="EC" id="6.1.1.1" evidence="9"/>
<feature type="binding site" evidence="9">
    <location>
        <position position="232"/>
    </location>
    <ligand>
        <name>ATP</name>
        <dbReference type="ChEBI" id="CHEBI:30616"/>
    </ligand>
</feature>
<dbReference type="Gene3D" id="3.40.50.620">
    <property type="entry name" value="HUPs"/>
    <property type="match status" value="1"/>
</dbReference>
<dbReference type="PROSITE" id="PS00178">
    <property type="entry name" value="AA_TRNA_LIGASE_I"/>
    <property type="match status" value="1"/>
</dbReference>
<gene>
    <name evidence="9" type="primary">tyrS</name>
    <name evidence="12" type="ORF">J2125_004978</name>
</gene>
<dbReference type="PANTHER" id="PTHR11766">
    <property type="entry name" value="TYROSYL-TRNA SYNTHETASE"/>
    <property type="match status" value="1"/>
</dbReference>
<dbReference type="InterPro" id="IPR002307">
    <property type="entry name" value="Tyr-tRNA-ligase"/>
</dbReference>
<dbReference type="InterPro" id="IPR024108">
    <property type="entry name" value="Tyr-tRNA-ligase_bac_2"/>
</dbReference>
<dbReference type="InterPro" id="IPR001412">
    <property type="entry name" value="aa-tRNA-synth_I_CS"/>
</dbReference>
<dbReference type="Pfam" id="PF00579">
    <property type="entry name" value="tRNA-synt_1b"/>
    <property type="match status" value="1"/>
</dbReference>
<keyword evidence="3 9" id="KW-0547">Nucleotide-binding</keyword>
<keyword evidence="1 9" id="KW-0963">Cytoplasm</keyword>
<dbReference type="InterPro" id="IPR036986">
    <property type="entry name" value="S4_RNA-bd_sf"/>
</dbReference>
<dbReference type="SUPFAM" id="SSF52374">
    <property type="entry name" value="Nucleotidylyl transferase"/>
    <property type="match status" value="1"/>
</dbReference>
<dbReference type="CDD" id="cd00805">
    <property type="entry name" value="TyrRS_core"/>
    <property type="match status" value="1"/>
</dbReference>
<comment type="function">
    <text evidence="9">Catalyzes the attachment of tyrosine to tRNA(Tyr) in a two-step reaction: tyrosine is first activated by ATP to form Tyr-AMP and then transferred to the acceptor end of tRNA(Tyr).</text>
</comment>
<reference evidence="12 13" key="1">
    <citation type="submission" date="2021-03" db="EMBL/GenBank/DDBJ databases">
        <authorList>
            <person name="D'Agostino P."/>
            <person name="Huntemann M."/>
            <person name="Clum A."/>
            <person name="Spunde A."/>
            <person name="Palaniappan K."/>
            <person name="Ritter S."/>
            <person name="Mikhailova N."/>
            <person name="Chen I.-M."/>
            <person name="Stamatis D."/>
            <person name="Reddy T."/>
            <person name="O'Malley R."/>
            <person name="Daum C."/>
            <person name="Shapiro N."/>
            <person name="Ivanova N."/>
            <person name="Kyrpides N."/>
            <person name="Woyke T."/>
        </authorList>
    </citation>
    <scope>NUCLEOTIDE SEQUENCE [LARGE SCALE GENOMIC DNA]</scope>
    <source>
        <strain evidence="12 13">WS4403</strain>
    </source>
</reference>
<dbReference type="HAMAP" id="MF_02007">
    <property type="entry name" value="Tyr_tRNA_synth_type2"/>
    <property type="match status" value="1"/>
</dbReference>
<dbReference type="Gene3D" id="1.10.240.10">
    <property type="entry name" value="Tyrosyl-Transfer RNA Synthetase"/>
    <property type="match status" value="1"/>
</dbReference>
<evidence type="ECO:0000259" key="11">
    <source>
        <dbReference type="Pfam" id="PF01479"/>
    </source>
</evidence>
<sequence length="400" mass="45146">MDINAVTDMLCKNVAIMEPGDGLQAKLLTALKEDRRLVIKLGFDPTAPDLHLGHAVVLRKLRQFQDAGHRIVIIIGDFTASIGDPTGRNKLRPPLGEDDIVRNSQTYIDQLGKILDITRIEVRRNSEWFNAMQFADIIKLVSRVTLAQMMQRDDFKQRFQSSSPVHLHELLYPVLQGYDSVMIHSDIELGGTDQLFNNLVGRSLQETFGMPGQAVITLPLLPGLDGQDKMSKSKNNYIALMDSPEDMFGKVMSLPDTLVPDYFHLATNLPDESVSRLLAERDSGLHPMTLKITLAHTLVSEYYDVEAAERAKAHFQRVFQQHCPAEEDHEPLYISDTPDISLLDLCSRAILDVSRSELRRLIRAGAVRINQEKQADEHLTLVPAKGTLLWVGKRHRYIIR</sequence>
<reference evidence="13" key="2">
    <citation type="submission" date="2023-07" db="EMBL/GenBank/DDBJ databases">
        <title>Genome mining of underrepresented organisms for secondary metabolites.</title>
        <authorList>
            <person name="D'Agostino P.M."/>
        </authorList>
    </citation>
    <scope>NUCLEOTIDE SEQUENCE [LARGE SCALE GENOMIC DNA]</scope>
    <source>
        <strain evidence="13">WS4403</strain>
    </source>
</reference>
<feature type="short sequence motif" description="'KMSKS' region" evidence="9">
    <location>
        <begin position="229"/>
        <end position="233"/>
    </location>
</feature>
<evidence type="ECO:0000256" key="3">
    <source>
        <dbReference type="ARBA" id="ARBA00022741"/>
    </source>
</evidence>
<dbReference type="RefSeq" id="WP_209499582.1">
    <property type="nucleotide sequence ID" value="NZ_JAGGMQ010000002.1"/>
</dbReference>
<keyword evidence="2 9" id="KW-0436">Ligase</keyword>
<evidence type="ECO:0000256" key="6">
    <source>
        <dbReference type="ARBA" id="ARBA00022917"/>
    </source>
</evidence>
<dbReference type="Pfam" id="PF01479">
    <property type="entry name" value="S4"/>
    <property type="match status" value="1"/>
</dbReference>
<evidence type="ECO:0000256" key="9">
    <source>
        <dbReference type="HAMAP-Rule" id="MF_02007"/>
    </source>
</evidence>
<dbReference type="PRINTS" id="PR01040">
    <property type="entry name" value="TRNASYNTHTYR"/>
</dbReference>
<feature type="domain" description="RNA-binding S4" evidence="11">
    <location>
        <begin position="342"/>
        <end position="373"/>
    </location>
</feature>
<evidence type="ECO:0000313" key="12">
    <source>
        <dbReference type="EMBL" id="MBP2171682.1"/>
    </source>
</evidence>
<keyword evidence="7 9" id="KW-0030">Aminoacyl-tRNA synthetase</keyword>
<comment type="similarity">
    <text evidence="9">Belongs to the class-I aminoacyl-tRNA synthetase family. TyrS type 2 subfamily.</text>
</comment>
<comment type="catalytic activity">
    <reaction evidence="8 9">
        <text>tRNA(Tyr) + L-tyrosine + ATP = L-tyrosyl-tRNA(Tyr) + AMP + diphosphate + H(+)</text>
        <dbReference type="Rhea" id="RHEA:10220"/>
        <dbReference type="Rhea" id="RHEA-COMP:9706"/>
        <dbReference type="Rhea" id="RHEA-COMP:9707"/>
        <dbReference type="ChEBI" id="CHEBI:15378"/>
        <dbReference type="ChEBI" id="CHEBI:30616"/>
        <dbReference type="ChEBI" id="CHEBI:33019"/>
        <dbReference type="ChEBI" id="CHEBI:58315"/>
        <dbReference type="ChEBI" id="CHEBI:78442"/>
        <dbReference type="ChEBI" id="CHEBI:78536"/>
        <dbReference type="ChEBI" id="CHEBI:456215"/>
        <dbReference type="EC" id="6.1.1.1"/>
    </reaction>
</comment>
<evidence type="ECO:0000256" key="2">
    <source>
        <dbReference type="ARBA" id="ARBA00022598"/>
    </source>
</evidence>
<dbReference type="SUPFAM" id="SSF55174">
    <property type="entry name" value="Alpha-L RNA-binding motif"/>
    <property type="match status" value="1"/>
</dbReference>
<evidence type="ECO:0000256" key="7">
    <source>
        <dbReference type="ARBA" id="ARBA00023146"/>
    </source>
</evidence>
<keyword evidence="4 9" id="KW-0067">ATP-binding</keyword>
<evidence type="ECO:0000313" key="13">
    <source>
        <dbReference type="Proteomes" id="UP001195624"/>
    </source>
</evidence>
<evidence type="ECO:0000256" key="1">
    <source>
        <dbReference type="ARBA" id="ARBA00022490"/>
    </source>
</evidence>
<dbReference type="InterPro" id="IPR002305">
    <property type="entry name" value="aa-tRNA-synth_Ic"/>
</dbReference>
<dbReference type="Gene3D" id="3.10.290.10">
    <property type="entry name" value="RNA-binding S4 domain"/>
    <property type="match status" value="1"/>
</dbReference>
<dbReference type="PANTHER" id="PTHR11766:SF1">
    <property type="entry name" value="TYROSINE--TRNA LIGASE"/>
    <property type="match status" value="1"/>
</dbReference>
<dbReference type="InterPro" id="IPR014729">
    <property type="entry name" value="Rossmann-like_a/b/a_fold"/>
</dbReference>
<evidence type="ECO:0000256" key="5">
    <source>
        <dbReference type="ARBA" id="ARBA00022884"/>
    </source>
</evidence>
<dbReference type="NCBIfam" id="TIGR00234">
    <property type="entry name" value="tyrS"/>
    <property type="match status" value="1"/>
</dbReference>
<keyword evidence="13" id="KW-1185">Reference proteome</keyword>
<evidence type="ECO:0000256" key="4">
    <source>
        <dbReference type="ARBA" id="ARBA00022840"/>
    </source>
</evidence>
<evidence type="ECO:0000256" key="8">
    <source>
        <dbReference type="ARBA" id="ARBA00048248"/>
    </source>
</evidence>
<name>A0ABS4PHP7_9GAMM</name>
<organism evidence="12 13">
    <name type="scientific">Winslowiella toletana</name>
    <dbReference type="NCBI Taxonomy" id="92490"/>
    <lineage>
        <taxon>Bacteria</taxon>
        <taxon>Pseudomonadati</taxon>
        <taxon>Pseudomonadota</taxon>
        <taxon>Gammaproteobacteria</taxon>
        <taxon>Enterobacterales</taxon>
        <taxon>Erwiniaceae</taxon>
        <taxon>Winslowiella</taxon>
    </lineage>
</organism>
<protein>
    <recommendedName>
        <fullName evidence="9">Tyrosine--tRNA ligase</fullName>
        <ecNumber evidence="9">6.1.1.1</ecNumber>
    </recommendedName>
    <alternativeName>
        <fullName evidence="9">Tyrosyl-tRNA synthetase</fullName>
        <shortName evidence="9">TyrRS</shortName>
    </alternativeName>
</protein>
<keyword evidence="5 10" id="KW-0694">RNA-binding</keyword>